<dbReference type="STRING" id="407234.SAMN05421795_102243"/>
<evidence type="ECO:0000313" key="1">
    <source>
        <dbReference type="EMBL" id="SIS65933.1"/>
    </source>
</evidence>
<dbReference type="EMBL" id="FTOM01000002">
    <property type="protein sequence ID" value="SIS65933.1"/>
    <property type="molecule type" value="Genomic_DNA"/>
</dbReference>
<protein>
    <submittedName>
        <fullName evidence="1">Uncharacterized protein</fullName>
    </submittedName>
</protein>
<dbReference type="Gene3D" id="3.40.50.150">
    <property type="entry name" value="Vaccinia Virus protein VP39"/>
    <property type="match status" value="1"/>
</dbReference>
<gene>
    <name evidence="1" type="ORF">SAMN05421795_102243</name>
</gene>
<reference evidence="2" key="1">
    <citation type="submission" date="2017-01" db="EMBL/GenBank/DDBJ databases">
        <authorList>
            <person name="Varghese N."/>
            <person name="Submissions S."/>
        </authorList>
    </citation>
    <scope>NUCLEOTIDE SEQUENCE [LARGE SCALE GENOMIC DNA]</scope>
    <source>
        <strain evidence="2">DSM 18714</strain>
    </source>
</reference>
<keyword evidence="2" id="KW-1185">Reference proteome</keyword>
<name>A0A1N7KWF4_9RHOB</name>
<organism evidence="1 2">
    <name type="scientific">Phaeovulum vinaykumarii</name>
    <dbReference type="NCBI Taxonomy" id="407234"/>
    <lineage>
        <taxon>Bacteria</taxon>
        <taxon>Pseudomonadati</taxon>
        <taxon>Pseudomonadota</taxon>
        <taxon>Alphaproteobacteria</taxon>
        <taxon>Rhodobacterales</taxon>
        <taxon>Paracoccaceae</taxon>
        <taxon>Phaeovulum</taxon>
    </lineage>
</organism>
<dbReference type="InterPro" id="IPR029063">
    <property type="entry name" value="SAM-dependent_MTases_sf"/>
</dbReference>
<dbReference type="Proteomes" id="UP000186098">
    <property type="component" value="Unassembled WGS sequence"/>
</dbReference>
<sequence>MSAHPDPYFEPLRSRPWNAALSRARKTCAHVPSMLHDEEQALVFWLAAEWADGRGQSVDLGTFVGGAAARMAAGHAEAGHPQGGEPDPVLVHAYDWFRAKPRIRNQWLAHAGQIEAEGDDILPLAHRLTAPWEHRLTWYRGDVGRQRWAGGPIGILVQDAGRDARVADHVAAAFLPALQPGRGVVLIRDMMDPALPWLAAQFDLLRPWFTPIAQVGRASVLLGCTAAPDPGALAAIRTAQMTDTALAAAASRAAQALSPQVPLSMHRAQMTWLLANPGTRKGWEMRPPLAETAA</sequence>
<dbReference type="OrthoDB" id="7873666at2"/>
<evidence type="ECO:0000313" key="2">
    <source>
        <dbReference type="Proteomes" id="UP000186098"/>
    </source>
</evidence>
<accession>A0A1N7KWF4</accession>
<dbReference type="AlphaFoldDB" id="A0A1N7KWF4"/>
<proteinExistence type="predicted"/>
<dbReference type="RefSeq" id="WP_076363941.1">
    <property type="nucleotide sequence ID" value="NZ_FTOM01000002.1"/>
</dbReference>